<sequence>MPMLKDFCAPPFHCRFEFSDALRQLLEAGTLPRHPSSSNIFPGTQLYAQLQHSSCGTELLYHAAELDSVVSWLNFLMDSSKVCPRGYHFANELSYDGVYWSLPTRPHAVLGQSDIISSTLRVLRNFLIKLDVYNSGVTFFELCEVMMYIMFITSSFTSPSGIPRAR</sequence>
<keyword evidence="2" id="KW-1185">Reference proteome</keyword>
<dbReference type="AlphaFoldDB" id="A0A2H3DHQ2"/>
<dbReference type="EMBL" id="KZ293676">
    <property type="protein sequence ID" value="PBK87783.1"/>
    <property type="molecule type" value="Genomic_DNA"/>
</dbReference>
<proteinExistence type="predicted"/>
<gene>
    <name evidence="1" type="ORF">ARMGADRAFT_443842</name>
</gene>
<accession>A0A2H3DHQ2</accession>
<dbReference type="Proteomes" id="UP000217790">
    <property type="component" value="Unassembled WGS sequence"/>
</dbReference>
<evidence type="ECO:0000313" key="1">
    <source>
        <dbReference type="EMBL" id="PBK87783.1"/>
    </source>
</evidence>
<protein>
    <submittedName>
        <fullName evidence="1">Uncharacterized protein</fullName>
    </submittedName>
</protein>
<reference evidence="2" key="1">
    <citation type="journal article" date="2017" name="Nat. Ecol. Evol.">
        <title>Genome expansion and lineage-specific genetic innovations in the forest pathogenic fungi Armillaria.</title>
        <authorList>
            <person name="Sipos G."/>
            <person name="Prasanna A.N."/>
            <person name="Walter M.C."/>
            <person name="O'Connor E."/>
            <person name="Balint B."/>
            <person name="Krizsan K."/>
            <person name="Kiss B."/>
            <person name="Hess J."/>
            <person name="Varga T."/>
            <person name="Slot J."/>
            <person name="Riley R."/>
            <person name="Boka B."/>
            <person name="Rigling D."/>
            <person name="Barry K."/>
            <person name="Lee J."/>
            <person name="Mihaltcheva S."/>
            <person name="LaButti K."/>
            <person name="Lipzen A."/>
            <person name="Waldron R."/>
            <person name="Moloney N.M."/>
            <person name="Sperisen C."/>
            <person name="Kredics L."/>
            <person name="Vagvoelgyi C."/>
            <person name="Patrignani A."/>
            <person name="Fitzpatrick D."/>
            <person name="Nagy I."/>
            <person name="Doyle S."/>
            <person name="Anderson J.B."/>
            <person name="Grigoriev I.V."/>
            <person name="Gueldener U."/>
            <person name="Muensterkoetter M."/>
            <person name="Nagy L.G."/>
        </authorList>
    </citation>
    <scope>NUCLEOTIDE SEQUENCE [LARGE SCALE GENOMIC DNA]</scope>
    <source>
        <strain evidence="2">Ar21-2</strain>
    </source>
</reference>
<organism evidence="1 2">
    <name type="scientific">Armillaria gallica</name>
    <name type="common">Bulbous honey fungus</name>
    <name type="synonym">Armillaria bulbosa</name>
    <dbReference type="NCBI Taxonomy" id="47427"/>
    <lineage>
        <taxon>Eukaryota</taxon>
        <taxon>Fungi</taxon>
        <taxon>Dikarya</taxon>
        <taxon>Basidiomycota</taxon>
        <taxon>Agaricomycotina</taxon>
        <taxon>Agaricomycetes</taxon>
        <taxon>Agaricomycetidae</taxon>
        <taxon>Agaricales</taxon>
        <taxon>Marasmiineae</taxon>
        <taxon>Physalacriaceae</taxon>
        <taxon>Armillaria</taxon>
    </lineage>
</organism>
<evidence type="ECO:0000313" key="2">
    <source>
        <dbReference type="Proteomes" id="UP000217790"/>
    </source>
</evidence>
<name>A0A2H3DHQ2_ARMGA</name>
<dbReference type="OrthoDB" id="5987198at2759"/>
<dbReference type="InParanoid" id="A0A2H3DHQ2"/>